<feature type="binding site" evidence="8">
    <location>
        <position position="98"/>
    </location>
    <ligand>
        <name>Zn(2+)</name>
        <dbReference type="ChEBI" id="CHEBI:29105"/>
        <note>catalytic</note>
    </ligand>
</feature>
<dbReference type="Gene3D" id="3.40.140.10">
    <property type="entry name" value="Cytidine Deaminase, domain 2"/>
    <property type="match status" value="1"/>
</dbReference>
<feature type="domain" description="CMP/dCMP-type deaminase" evidence="9">
    <location>
        <begin position="5"/>
        <end position="132"/>
    </location>
</feature>
<dbReference type="GO" id="GO:0004132">
    <property type="term" value="F:dCMP deaminase activity"/>
    <property type="evidence" value="ECO:0007669"/>
    <property type="project" value="InterPro"/>
</dbReference>
<gene>
    <name evidence="10" type="ORF">EDD62_0796</name>
</gene>
<dbReference type="PANTHER" id="PTHR11086:SF18">
    <property type="entry name" value="DEOXYCYTIDYLATE DEAMINASE"/>
    <property type="match status" value="1"/>
</dbReference>
<dbReference type="GO" id="GO:0006220">
    <property type="term" value="P:pyrimidine nucleotide metabolic process"/>
    <property type="evidence" value="ECO:0007669"/>
    <property type="project" value="InterPro"/>
</dbReference>
<dbReference type="PIRSF" id="PIRSF006019">
    <property type="entry name" value="dCMP_deaminase"/>
    <property type="match status" value="1"/>
</dbReference>
<evidence type="ECO:0000256" key="4">
    <source>
        <dbReference type="ARBA" id="ARBA00022801"/>
    </source>
</evidence>
<dbReference type="OrthoDB" id="9788517at2"/>
<dbReference type="RefSeq" id="WP_123807605.1">
    <property type="nucleotide sequence ID" value="NZ_RKRK01000002.1"/>
</dbReference>
<evidence type="ECO:0000313" key="10">
    <source>
        <dbReference type="EMBL" id="RPF58154.1"/>
    </source>
</evidence>
<dbReference type="InterPro" id="IPR035105">
    <property type="entry name" value="Deoxycytidylate_deaminase_dom"/>
</dbReference>
<evidence type="ECO:0000256" key="2">
    <source>
        <dbReference type="ARBA" id="ARBA00006576"/>
    </source>
</evidence>
<keyword evidence="3 8" id="KW-0479">Metal-binding</keyword>
<evidence type="ECO:0000313" key="11">
    <source>
        <dbReference type="Proteomes" id="UP000277108"/>
    </source>
</evidence>
<feature type="binding site" evidence="8">
    <location>
        <position position="101"/>
    </location>
    <ligand>
        <name>Zn(2+)</name>
        <dbReference type="ChEBI" id="CHEBI:29105"/>
        <note>catalytic</note>
    </ligand>
</feature>
<evidence type="ECO:0000256" key="6">
    <source>
        <dbReference type="NCBIfam" id="TIGR02571"/>
    </source>
</evidence>
<organism evidence="10 11">
    <name type="scientific">Abyssicoccus albus</name>
    <dbReference type="NCBI Taxonomy" id="1817405"/>
    <lineage>
        <taxon>Bacteria</taxon>
        <taxon>Bacillati</taxon>
        <taxon>Bacillota</taxon>
        <taxon>Bacilli</taxon>
        <taxon>Bacillales</taxon>
        <taxon>Abyssicoccaceae</taxon>
    </lineage>
</organism>
<dbReference type="AlphaFoldDB" id="A0A3N5BJV6"/>
<comment type="similarity">
    <text evidence="2">Belongs to the cytidine and deoxycytidylate deaminase family.</text>
</comment>
<dbReference type="NCBIfam" id="TIGR02571">
    <property type="entry name" value="ComEB"/>
    <property type="match status" value="1"/>
</dbReference>
<dbReference type="InterPro" id="IPR002125">
    <property type="entry name" value="CMP_dCMP_dom"/>
</dbReference>
<dbReference type="Proteomes" id="UP000277108">
    <property type="component" value="Unassembled WGS sequence"/>
</dbReference>
<dbReference type="InterPro" id="IPR013404">
    <property type="entry name" value="Competence_ComEB"/>
</dbReference>
<dbReference type="Pfam" id="PF00383">
    <property type="entry name" value="dCMP_cyt_deam_1"/>
    <property type="match status" value="1"/>
</dbReference>
<keyword evidence="11" id="KW-1185">Reference proteome</keyword>
<keyword evidence="4" id="KW-0378">Hydrolase</keyword>
<comment type="cofactor">
    <cofactor evidence="1 8">
        <name>Zn(2+)</name>
        <dbReference type="ChEBI" id="CHEBI:29105"/>
    </cofactor>
</comment>
<evidence type="ECO:0000256" key="1">
    <source>
        <dbReference type="ARBA" id="ARBA00001947"/>
    </source>
</evidence>
<evidence type="ECO:0000256" key="7">
    <source>
        <dbReference type="PIRSR" id="PIRSR006019-1"/>
    </source>
</evidence>
<dbReference type="InterPro" id="IPR016193">
    <property type="entry name" value="Cytidine_deaminase-like"/>
</dbReference>
<accession>A0A3N5BJV6</accession>
<protein>
    <recommendedName>
        <fullName evidence="6">ComE operon protein 2</fullName>
    </recommendedName>
</protein>
<dbReference type="PANTHER" id="PTHR11086">
    <property type="entry name" value="DEOXYCYTIDYLATE DEAMINASE-RELATED"/>
    <property type="match status" value="1"/>
</dbReference>
<keyword evidence="5 8" id="KW-0862">Zinc</keyword>
<proteinExistence type="inferred from homology"/>
<comment type="caution">
    <text evidence="10">The sequence shown here is derived from an EMBL/GenBank/DDBJ whole genome shotgun (WGS) entry which is preliminary data.</text>
</comment>
<evidence type="ECO:0000256" key="5">
    <source>
        <dbReference type="ARBA" id="ARBA00022833"/>
    </source>
</evidence>
<dbReference type="InterPro" id="IPR016473">
    <property type="entry name" value="dCMP_deaminase"/>
</dbReference>
<dbReference type="PROSITE" id="PS00903">
    <property type="entry name" value="CYT_DCMP_DEAMINASES_1"/>
    <property type="match status" value="1"/>
</dbReference>
<name>A0A3N5BJV6_9BACL</name>
<reference evidence="10 11" key="1">
    <citation type="submission" date="2018-11" db="EMBL/GenBank/DDBJ databases">
        <title>Genomic Encyclopedia of Type Strains, Phase IV (KMG-IV): sequencing the most valuable type-strain genomes for metagenomic binning, comparative biology and taxonomic classification.</title>
        <authorList>
            <person name="Goeker M."/>
        </authorList>
    </citation>
    <scope>NUCLEOTIDE SEQUENCE [LARGE SCALE GENOMIC DNA]</scope>
    <source>
        <strain evidence="10 11">DSM 29158</strain>
    </source>
</reference>
<dbReference type="InterPro" id="IPR016192">
    <property type="entry name" value="APOBEC/CMP_deaminase_Zn-bd"/>
</dbReference>
<dbReference type="GO" id="GO:0008270">
    <property type="term" value="F:zinc ion binding"/>
    <property type="evidence" value="ECO:0007669"/>
    <property type="project" value="InterPro"/>
</dbReference>
<dbReference type="PROSITE" id="PS51747">
    <property type="entry name" value="CYT_DCMP_DEAMINASES_2"/>
    <property type="match status" value="1"/>
</dbReference>
<evidence type="ECO:0000259" key="9">
    <source>
        <dbReference type="PROSITE" id="PS51747"/>
    </source>
</evidence>
<feature type="binding site" evidence="8">
    <location>
        <position position="70"/>
    </location>
    <ligand>
        <name>Zn(2+)</name>
        <dbReference type="ChEBI" id="CHEBI:29105"/>
        <note>catalytic</note>
    </ligand>
</feature>
<dbReference type="GO" id="GO:0005737">
    <property type="term" value="C:cytoplasm"/>
    <property type="evidence" value="ECO:0007669"/>
    <property type="project" value="TreeGrafter"/>
</dbReference>
<sequence>MNRLQWDEYFMAQAKLLATRSTCTRLSVGAIIVKDKRVIASGYNGSVSGDEHCTDVGCLIEGGHCIRTIHAEMNAIIQCSKMGVETNGAHIYVSHFPCIHCTKSIIQAGIKKVYYAENYKNHPYAIELFKKNDVEMVHIPYDREKMLKTFSDIT</sequence>
<dbReference type="InterPro" id="IPR015517">
    <property type="entry name" value="dCMP_deaminase-rel"/>
</dbReference>
<feature type="active site" description="Proton donor" evidence="7">
    <location>
        <position position="72"/>
    </location>
</feature>
<dbReference type="EMBL" id="RKRK01000002">
    <property type="protein sequence ID" value="RPF58154.1"/>
    <property type="molecule type" value="Genomic_DNA"/>
</dbReference>
<evidence type="ECO:0000256" key="3">
    <source>
        <dbReference type="ARBA" id="ARBA00022723"/>
    </source>
</evidence>
<evidence type="ECO:0000256" key="8">
    <source>
        <dbReference type="PIRSR" id="PIRSR006019-2"/>
    </source>
</evidence>
<dbReference type="SUPFAM" id="SSF53927">
    <property type="entry name" value="Cytidine deaminase-like"/>
    <property type="match status" value="1"/>
</dbReference>
<dbReference type="CDD" id="cd01286">
    <property type="entry name" value="deoxycytidylate_deaminase"/>
    <property type="match status" value="1"/>
</dbReference>